<dbReference type="NCBIfam" id="TIGR01640">
    <property type="entry name" value="F_box_assoc_1"/>
    <property type="match status" value="1"/>
</dbReference>
<feature type="transmembrane region" description="Helical" evidence="2">
    <location>
        <begin position="230"/>
        <end position="251"/>
    </location>
</feature>
<feature type="transmembrane region" description="Helical" evidence="2">
    <location>
        <begin position="193"/>
        <end position="210"/>
    </location>
</feature>
<feature type="region of interest" description="Disordered" evidence="1">
    <location>
        <begin position="1"/>
        <end position="32"/>
    </location>
</feature>
<dbReference type="InterPro" id="IPR017451">
    <property type="entry name" value="F-box-assoc_interact_dom"/>
</dbReference>
<evidence type="ECO:0000313" key="4">
    <source>
        <dbReference type="EMBL" id="KAH0770294.1"/>
    </source>
</evidence>
<dbReference type="SUPFAM" id="SSF81383">
    <property type="entry name" value="F-box domain"/>
    <property type="match status" value="1"/>
</dbReference>
<comment type="caution">
    <text evidence="4">The sequence shown here is derived from an EMBL/GenBank/DDBJ whole genome shotgun (WGS) entry which is preliminary data.</text>
</comment>
<dbReference type="Proteomes" id="UP000826656">
    <property type="component" value="Unassembled WGS sequence"/>
</dbReference>
<sequence>MPPKGKGNGKKKGKSKGKGKGTSKEPKCRAAAEPEPTSHFYFPREIISNILSRLPVKTLLRFRCVSKQWRNLISKPDFIASHFRHSSSLQFSGSSILIGSRHRESNHHVVSLYNPPESVVQVDSPFPCFFPNMYIVGPCNGFICLFNPPWGELITLWNPAMRKYKMVELTDSLPRQGLHFLASIGMAFDFQHNDLLILRIFCVGIMYAVPNHVEMYSSKSGKWKKLKNEMIFHILEFTCNVIVKGVAYWLVCMPDKFGSRAVFVRFDVGKLVFEKLPSIGRRKKHQYLVELEGSLCMLDWDHKDDCHMDVWVMDDVDGWSKKYSVGPLVGFDLILGCLRNGDIVAKNENGVIFLCDPITSSIKEKFSFDNNKDGSYVIVDYSESLFLIGGMLPVKKQDAQDKLARKRVTRFDDQFIIILQFMLLHKYIYYIYLLCVGSQLPLLDVVIASFSYFMCS</sequence>
<evidence type="ECO:0000256" key="1">
    <source>
        <dbReference type="SAM" id="MobiDB-lite"/>
    </source>
</evidence>
<dbReference type="Gene3D" id="1.20.1280.50">
    <property type="match status" value="1"/>
</dbReference>
<dbReference type="PANTHER" id="PTHR31672">
    <property type="entry name" value="BNACNNG10540D PROTEIN"/>
    <property type="match status" value="1"/>
</dbReference>
<gene>
    <name evidence="4" type="ORF">KY290_014275</name>
</gene>
<dbReference type="InterPro" id="IPR050796">
    <property type="entry name" value="SCF_F-box_component"/>
</dbReference>
<name>A0ABQ7VRC0_SOLTU</name>
<dbReference type="SMART" id="SM00256">
    <property type="entry name" value="FBOX"/>
    <property type="match status" value="1"/>
</dbReference>
<keyword evidence="2" id="KW-0812">Transmembrane</keyword>
<feature type="domain" description="F-box" evidence="3">
    <location>
        <begin position="36"/>
        <end position="86"/>
    </location>
</feature>
<protein>
    <recommendedName>
        <fullName evidence="3">F-box domain-containing protein</fullName>
    </recommendedName>
</protein>
<dbReference type="InterPro" id="IPR001810">
    <property type="entry name" value="F-box_dom"/>
</dbReference>
<evidence type="ECO:0000256" key="2">
    <source>
        <dbReference type="SAM" id="Phobius"/>
    </source>
</evidence>
<evidence type="ECO:0000313" key="5">
    <source>
        <dbReference type="Proteomes" id="UP000826656"/>
    </source>
</evidence>
<dbReference type="InterPro" id="IPR006527">
    <property type="entry name" value="F-box-assoc_dom_typ1"/>
</dbReference>
<organism evidence="4 5">
    <name type="scientific">Solanum tuberosum</name>
    <name type="common">Potato</name>
    <dbReference type="NCBI Taxonomy" id="4113"/>
    <lineage>
        <taxon>Eukaryota</taxon>
        <taxon>Viridiplantae</taxon>
        <taxon>Streptophyta</taxon>
        <taxon>Embryophyta</taxon>
        <taxon>Tracheophyta</taxon>
        <taxon>Spermatophyta</taxon>
        <taxon>Magnoliopsida</taxon>
        <taxon>eudicotyledons</taxon>
        <taxon>Gunneridae</taxon>
        <taxon>Pentapetalae</taxon>
        <taxon>asterids</taxon>
        <taxon>lamiids</taxon>
        <taxon>Solanales</taxon>
        <taxon>Solanaceae</taxon>
        <taxon>Solanoideae</taxon>
        <taxon>Solaneae</taxon>
        <taxon>Solanum</taxon>
    </lineage>
</organism>
<dbReference type="PANTHER" id="PTHR31672:SF13">
    <property type="entry name" value="F-BOX PROTEIN CPR30-LIKE"/>
    <property type="match status" value="1"/>
</dbReference>
<dbReference type="InterPro" id="IPR036047">
    <property type="entry name" value="F-box-like_dom_sf"/>
</dbReference>
<dbReference type="Pfam" id="PF07734">
    <property type="entry name" value="FBA_1"/>
    <property type="match status" value="1"/>
</dbReference>
<feature type="compositionally biased region" description="Basic and acidic residues" evidence="1">
    <location>
        <begin position="22"/>
        <end position="32"/>
    </location>
</feature>
<proteinExistence type="predicted"/>
<keyword evidence="5" id="KW-1185">Reference proteome</keyword>
<reference evidence="4 5" key="1">
    <citation type="journal article" date="2021" name="bioRxiv">
        <title>Chromosome-scale and haplotype-resolved genome assembly of a tetraploid potato cultivar.</title>
        <authorList>
            <person name="Sun H."/>
            <person name="Jiao W.-B."/>
            <person name="Krause K."/>
            <person name="Campoy J.A."/>
            <person name="Goel M."/>
            <person name="Folz-Donahue K."/>
            <person name="Kukat C."/>
            <person name="Huettel B."/>
            <person name="Schneeberger K."/>
        </authorList>
    </citation>
    <scope>NUCLEOTIDE SEQUENCE [LARGE SCALE GENOMIC DNA]</scope>
    <source>
        <strain evidence="4">SolTubOtavaFocal</strain>
        <tissue evidence="4">Leaves</tissue>
    </source>
</reference>
<accession>A0ABQ7VRC0</accession>
<keyword evidence="2" id="KW-0472">Membrane</keyword>
<dbReference type="EMBL" id="JAIVGD010000011">
    <property type="protein sequence ID" value="KAH0770294.1"/>
    <property type="molecule type" value="Genomic_DNA"/>
</dbReference>
<feature type="compositionally biased region" description="Basic residues" evidence="1">
    <location>
        <begin position="7"/>
        <end position="21"/>
    </location>
</feature>
<dbReference type="Pfam" id="PF00646">
    <property type="entry name" value="F-box"/>
    <property type="match status" value="1"/>
</dbReference>
<dbReference type="CDD" id="cd22157">
    <property type="entry name" value="F-box_AtFBW1-like"/>
    <property type="match status" value="1"/>
</dbReference>
<evidence type="ECO:0000259" key="3">
    <source>
        <dbReference type="PROSITE" id="PS50181"/>
    </source>
</evidence>
<keyword evidence="2" id="KW-1133">Transmembrane helix</keyword>
<dbReference type="PROSITE" id="PS50181">
    <property type="entry name" value="FBOX"/>
    <property type="match status" value="1"/>
</dbReference>